<dbReference type="Proteomes" id="UP000515146">
    <property type="component" value="Unplaced"/>
</dbReference>
<evidence type="ECO:0000313" key="1">
    <source>
        <dbReference type="Proteomes" id="UP000515146"/>
    </source>
</evidence>
<proteinExistence type="predicted"/>
<dbReference type="InParanoid" id="A0A6P6XM45"/>
<accession>A0A6P6XM45</accession>
<dbReference type="OMA" id="YKIYQMI"/>
<dbReference type="AlphaFoldDB" id="A0A6P6XM45"/>
<dbReference type="RefSeq" id="XP_027193996.1">
    <property type="nucleotide sequence ID" value="XM_027338195.1"/>
</dbReference>
<keyword evidence="1" id="KW-1185">Reference proteome</keyword>
<sequence length="115" mass="14470">MNTNGDERLAKLLHDRRLEPERFWFQCDKCYGRFESRKLLQQHQDRKLFKCPFKDCCRKFTHRWELVTHQKTCPGRILQGDFDNYKIYQMINIRHTEKPRKFNHLDLWIKYPYWF</sequence>
<gene>
    <name evidence="2" type="primary">LOC113788744</name>
</gene>
<evidence type="ECO:0000313" key="2">
    <source>
        <dbReference type="RefSeq" id="XP_027193996.1"/>
    </source>
</evidence>
<dbReference type="OrthoDB" id="6474028at2759"/>
<protein>
    <submittedName>
        <fullName evidence="2">Uncharacterized protein LOC113788744 isoform X1</fullName>
    </submittedName>
</protein>
<organism evidence="1 2">
    <name type="scientific">Dermatophagoides pteronyssinus</name>
    <name type="common">European house dust mite</name>
    <dbReference type="NCBI Taxonomy" id="6956"/>
    <lineage>
        <taxon>Eukaryota</taxon>
        <taxon>Metazoa</taxon>
        <taxon>Ecdysozoa</taxon>
        <taxon>Arthropoda</taxon>
        <taxon>Chelicerata</taxon>
        <taxon>Arachnida</taxon>
        <taxon>Acari</taxon>
        <taxon>Acariformes</taxon>
        <taxon>Sarcoptiformes</taxon>
        <taxon>Astigmata</taxon>
        <taxon>Psoroptidia</taxon>
        <taxon>Analgoidea</taxon>
        <taxon>Pyroglyphidae</taxon>
        <taxon>Dermatophagoidinae</taxon>
        <taxon>Dermatophagoides</taxon>
    </lineage>
</organism>
<reference evidence="2" key="1">
    <citation type="submission" date="2025-08" db="UniProtKB">
        <authorList>
            <consortium name="RefSeq"/>
        </authorList>
    </citation>
    <scope>IDENTIFICATION</scope>
    <source>
        <strain evidence="2">Airmid</strain>
    </source>
</reference>
<dbReference type="KEGG" id="dpte:113788744"/>
<name>A0A6P6XM45_DERPT</name>